<organism evidence="6 7">
    <name type="scientific">Cereibacter azotoformans</name>
    <dbReference type="NCBI Taxonomy" id="43057"/>
    <lineage>
        <taxon>Bacteria</taxon>
        <taxon>Pseudomonadati</taxon>
        <taxon>Pseudomonadota</taxon>
        <taxon>Alphaproteobacteria</taxon>
        <taxon>Rhodobacterales</taxon>
        <taxon>Paracoccaceae</taxon>
        <taxon>Cereibacter</taxon>
    </lineage>
</organism>
<dbReference type="PANTHER" id="PTHR30579:SF7">
    <property type="entry name" value="HTH-TYPE TRANSCRIPTIONAL REGULATOR LRHA-RELATED"/>
    <property type="match status" value="1"/>
</dbReference>
<keyword evidence="4" id="KW-0804">Transcription</keyword>
<evidence type="ECO:0000259" key="5">
    <source>
        <dbReference type="PROSITE" id="PS50931"/>
    </source>
</evidence>
<evidence type="ECO:0000256" key="2">
    <source>
        <dbReference type="ARBA" id="ARBA00023015"/>
    </source>
</evidence>
<dbReference type="PANTHER" id="PTHR30579">
    <property type="entry name" value="TRANSCRIPTIONAL REGULATOR"/>
    <property type="match status" value="1"/>
</dbReference>
<dbReference type="Gene3D" id="1.10.10.10">
    <property type="entry name" value="Winged helix-like DNA-binding domain superfamily/Winged helix DNA-binding domain"/>
    <property type="match status" value="1"/>
</dbReference>
<dbReference type="Pfam" id="PF03466">
    <property type="entry name" value="LysR_substrate"/>
    <property type="match status" value="1"/>
</dbReference>
<dbReference type="InterPro" id="IPR036390">
    <property type="entry name" value="WH_DNA-bd_sf"/>
</dbReference>
<proteinExistence type="inferred from homology"/>
<dbReference type="PROSITE" id="PS50931">
    <property type="entry name" value="HTH_LYSR"/>
    <property type="match status" value="1"/>
</dbReference>
<keyword evidence="2" id="KW-0805">Transcription regulation</keyword>
<evidence type="ECO:0000256" key="3">
    <source>
        <dbReference type="ARBA" id="ARBA00023125"/>
    </source>
</evidence>
<dbReference type="GO" id="GO:0003677">
    <property type="term" value="F:DNA binding"/>
    <property type="evidence" value="ECO:0007669"/>
    <property type="project" value="UniProtKB-KW"/>
</dbReference>
<reference evidence="6 7" key="1">
    <citation type="submission" date="2018-04" db="EMBL/GenBank/DDBJ databases">
        <title>Genomic Encyclopedia of Type Strains, Phase III (KMG-III): the genomes of soil and plant-associated and newly described type strains.</title>
        <authorList>
            <person name="Whitman W."/>
        </authorList>
    </citation>
    <scope>NUCLEOTIDE SEQUENCE [LARGE SCALE GENOMIC DNA]</scope>
    <source>
        <strain evidence="6 7">KA25</strain>
    </source>
</reference>
<dbReference type="GO" id="GO:0003700">
    <property type="term" value="F:DNA-binding transcription factor activity"/>
    <property type="evidence" value="ECO:0007669"/>
    <property type="project" value="InterPro"/>
</dbReference>
<comment type="caution">
    <text evidence="6">The sequence shown here is derived from an EMBL/GenBank/DDBJ whole genome shotgun (WGS) entry which is preliminary data.</text>
</comment>
<dbReference type="RefSeq" id="WP_108221211.1">
    <property type="nucleotide sequence ID" value="NZ_CP090022.1"/>
</dbReference>
<dbReference type="InterPro" id="IPR000847">
    <property type="entry name" value="LysR_HTH_N"/>
</dbReference>
<dbReference type="Pfam" id="PF00126">
    <property type="entry name" value="HTH_1"/>
    <property type="match status" value="1"/>
</dbReference>
<dbReference type="PRINTS" id="PR00039">
    <property type="entry name" value="HTHLYSR"/>
</dbReference>
<keyword evidence="3" id="KW-0238">DNA-binding</keyword>
<evidence type="ECO:0000313" key="7">
    <source>
        <dbReference type="Proteomes" id="UP000244060"/>
    </source>
</evidence>
<accession>A0A2T5K5L9</accession>
<gene>
    <name evidence="6" type="ORF">C8J28_11111</name>
</gene>
<name>A0A2T5K5L9_9RHOB</name>
<dbReference type="InterPro" id="IPR036388">
    <property type="entry name" value="WH-like_DNA-bd_sf"/>
</dbReference>
<dbReference type="FunFam" id="1.10.10.10:FF:000001">
    <property type="entry name" value="LysR family transcriptional regulator"/>
    <property type="match status" value="1"/>
</dbReference>
<dbReference type="Gene3D" id="3.40.190.10">
    <property type="entry name" value="Periplasmic binding protein-like II"/>
    <property type="match status" value="2"/>
</dbReference>
<dbReference type="InterPro" id="IPR005119">
    <property type="entry name" value="LysR_subst-bd"/>
</dbReference>
<comment type="similarity">
    <text evidence="1">Belongs to the LysR transcriptional regulatory family.</text>
</comment>
<dbReference type="InterPro" id="IPR050176">
    <property type="entry name" value="LTTR"/>
</dbReference>
<dbReference type="SUPFAM" id="SSF53850">
    <property type="entry name" value="Periplasmic binding protein-like II"/>
    <property type="match status" value="1"/>
</dbReference>
<evidence type="ECO:0000256" key="4">
    <source>
        <dbReference type="ARBA" id="ARBA00023163"/>
    </source>
</evidence>
<dbReference type="EMBL" id="QAOT01000011">
    <property type="protein sequence ID" value="PTR17725.1"/>
    <property type="molecule type" value="Genomic_DNA"/>
</dbReference>
<dbReference type="OrthoDB" id="9813056at2"/>
<protein>
    <submittedName>
        <fullName evidence="6">Transcriptional regulator</fullName>
    </submittedName>
</protein>
<dbReference type="SUPFAM" id="SSF46785">
    <property type="entry name" value="Winged helix' DNA-binding domain"/>
    <property type="match status" value="1"/>
</dbReference>
<dbReference type="AlphaFoldDB" id="A0A2T5K5L9"/>
<evidence type="ECO:0000256" key="1">
    <source>
        <dbReference type="ARBA" id="ARBA00009437"/>
    </source>
</evidence>
<feature type="domain" description="HTH lysR-type" evidence="5">
    <location>
        <begin position="2"/>
        <end position="59"/>
    </location>
</feature>
<sequence>MLDLGQLRSFLAVHDTASFSLAATRLGLAQSTVSQHVRRLEDHLGRRLFDRDTHRVAPTAAGEMLLAEARTLLEISDRLEAQFLQSRLRGRLRFGLSEDMVNGPLPSILRGFSAANPSVDLELTVALSAALFAEQEMGRIDLVLAKRRLGDDRGHVVAREPLVWLARDPDLVARRRPLPLISFPAPSITRAAALDALEQAQLPWLISCTCSSLSGLTAAARAGMGVFVQPRGLTPEGLREVPADMLPPLETVEFVLVERRGADRALMAALTREILRQTGRQPPAPAAR</sequence>
<evidence type="ECO:0000313" key="6">
    <source>
        <dbReference type="EMBL" id="PTR17725.1"/>
    </source>
</evidence>
<dbReference type="Proteomes" id="UP000244060">
    <property type="component" value="Unassembled WGS sequence"/>
</dbReference>
<keyword evidence="7" id="KW-1185">Reference proteome</keyword>